<keyword evidence="10" id="KW-1185">Reference proteome</keyword>
<organism evidence="9 10">
    <name type="scientific">Anaeromyxobacter paludicola</name>
    <dbReference type="NCBI Taxonomy" id="2918171"/>
    <lineage>
        <taxon>Bacteria</taxon>
        <taxon>Pseudomonadati</taxon>
        <taxon>Myxococcota</taxon>
        <taxon>Myxococcia</taxon>
        <taxon>Myxococcales</taxon>
        <taxon>Cystobacterineae</taxon>
        <taxon>Anaeromyxobacteraceae</taxon>
        <taxon>Anaeromyxobacter</taxon>
    </lineage>
</organism>
<keyword evidence="6 8" id="KW-0472">Membrane</keyword>
<feature type="transmembrane region" description="Helical" evidence="8">
    <location>
        <begin position="116"/>
        <end position="135"/>
    </location>
</feature>
<dbReference type="EMBL" id="AP025592">
    <property type="protein sequence ID" value="BDG07439.1"/>
    <property type="molecule type" value="Genomic_DNA"/>
</dbReference>
<dbReference type="InterPro" id="IPR018584">
    <property type="entry name" value="GT87"/>
</dbReference>
<feature type="transmembrane region" description="Helical" evidence="8">
    <location>
        <begin position="408"/>
        <end position="427"/>
    </location>
</feature>
<sequence>MLRAGARASPDSWLAPGWPRRLGLALLAGAVVAELLARGPARGLRESQDLAVHAAAARLFVDGRDPYDPRLLAEAFRRAGGPPGLTPTATWMPSVYPPVTYLVEAPLALLRWRPAVILWQAASLALALAAIRALARAAALPPARALAFALAALALAPLHTGLAMGQGAVPAAALLCLGWCERRARPVRAGLLLALGAALKPSLALPVVLAALARPAPALVASAGAAFAAASALAEARLRLAGVEGVRHWLRNVALAAGPGGMNAPFPENPYRITLLNWDVLLAQLLPEPLSRAPGAVSIALALPLVALALRRSRAAAAGPAELAPAALLCLAGLLSMYHRSYDGVLLWLPIAAVARGWRGLGPWTRRAAAAGYAAFLVPGPVVLDLLARSGRLPEALTGGPAWRLLVLPHPIWILSAAAGAFAWRLARRERAAAARPAGAA</sequence>
<feature type="transmembrane region" description="Helical" evidence="8">
    <location>
        <begin position="368"/>
        <end position="388"/>
    </location>
</feature>
<protein>
    <recommendedName>
        <fullName evidence="11">DUF2029 domain-containing protein</fullName>
    </recommendedName>
</protein>
<evidence type="ECO:0000256" key="8">
    <source>
        <dbReference type="SAM" id="Phobius"/>
    </source>
</evidence>
<feature type="transmembrane region" description="Helical" evidence="8">
    <location>
        <begin position="345"/>
        <end position="361"/>
    </location>
</feature>
<feature type="transmembrane region" description="Helical" evidence="8">
    <location>
        <begin position="189"/>
        <end position="212"/>
    </location>
</feature>
<evidence type="ECO:0000313" key="10">
    <source>
        <dbReference type="Proteomes" id="UP001162734"/>
    </source>
</evidence>
<evidence type="ECO:0000256" key="5">
    <source>
        <dbReference type="ARBA" id="ARBA00022989"/>
    </source>
</evidence>
<feature type="transmembrane region" description="Helical" evidence="8">
    <location>
        <begin position="322"/>
        <end position="339"/>
    </location>
</feature>
<keyword evidence="3" id="KW-0808">Transferase</keyword>
<name>A0ABM7X6H3_9BACT</name>
<comment type="similarity">
    <text evidence="7">Belongs to the glycosyltransferase 87 family.</text>
</comment>
<evidence type="ECO:0000256" key="7">
    <source>
        <dbReference type="ARBA" id="ARBA00024033"/>
    </source>
</evidence>
<comment type="subcellular location">
    <subcellularLocation>
        <location evidence="1">Cell membrane</location>
        <topology evidence="1">Multi-pass membrane protein</topology>
    </subcellularLocation>
</comment>
<keyword evidence="5 8" id="KW-1133">Transmembrane helix</keyword>
<gene>
    <name evidence="9" type="ORF">AMPC_05520</name>
</gene>
<keyword evidence="2" id="KW-1003">Cell membrane</keyword>
<evidence type="ECO:0008006" key="11">
    <source>
        <dbReference type="Google" id="ProtNLM"/>
    </source>
</evidence>
<keyword evidence="4 8" id="KW-0812">Transmembrane</keyword>
<evidence type="ECO:0000256" key="1">
    <source>
        <dbReference type="ARBA" id="ARBA00004651"/>
    </source>
</evidence>
<accession>A0ABM7X6H3</accession>
<feature type="transmembrane region" description="Helical" evidence="8">
    <location>
        <begin position="147"/>
        <end position="177"/>
    </location>
</feature>
<evidence type="ECO:0000256" key="4">
    <source>
        <dbReference type="ARBA" id="ARBA00022692"/>
    </source>
</evidence>
<evidence type="ECO:0000256" key="2">
    <source>
        <dbReference type="ARBA" id="ARBA00022475"/>
    </source>
</evidence>
<dbReference type="Pfam" id="PF09594">
    <property type="entry name" value="GT87"/>
    <property type="match status" value="1"/>
</dbReference>
<proteinExistence type="inferred from homology"/>
<evidence type="ECO:0000256" key="6">
    <source>
        <dbReference type="ARBA" id="ARBA00023136"/>
    </source>
</evidence>
<dbReference type="RefSeq" id="WP_248344186.1">
    <property type="nucleotide sequence ID" value="NZ_AP025592.1"/>
</dbReference>
<evidence type="ECO:0000313" key="9">
    <source>
        <dbReference type="EMBL" id="BDG07439.1"/>
    </source>
</evidence>
<feature type="transmembrane region" description="Helical" evidence="8">
    <location>
        <begin position="293"/>
        <end position="310"/>
    </location>
</feature>
<reference evidence="10" key="1">
    <citation type="journal article" date="2022" name="Int. J. Syst. Evol. Microbiol.">
        <title>Anaeromyxobacter oryzae sp. nov., Anaeromyxobacter diazotrophicus sp. nov. and Anaeromyxobacter paludicola sp. nov., isolated from paddy soils.</title>
        <authorList>
            <person name="Itoh H."/>
            <person name="Xu Z."/>
            <person name="Mise K."/>
            <person name="Masuda Y."/>
            <person name="Ushijima N."/>
            <person name="Hayakawa C."/>
            <person name="Shiratori Y."/>
            <person name="Senoo K."/>
        </authorList>
    </citation>
    <scope>NUCLEOTIDE SEQUENCE [LARGE SCALE GENOMIC DNA]</scope>
    <source>
        <strain evidence="10">Red630</strain>
    </source>
</reference>
<evidence type="ECO:0000256" key="3">
    <source>
        <dbReference type="ARBA" id="ARBA00022679"/>
    </source>
</evidence>
<dbReference type="Proteomes" id="UP001162734">
    <property type="component" value="Chromosome"/>
</dbReference>